<dbReference type="RefSeq" id="WP_262497579.1">
    <property type="nucleotide sequence ID" value="NZ_FWXT01000001.1"/>
</dbReference>
<gene>
    <name evidence="1" type="ORF">SAMN04488524_0595</name>
</gene>
<dbReference type="STRING" id="151894.SAMN04488524_0595"/>
<sequence length="44" mass="5444">MYRAKFIRTHHNIDEWLVWGNGERFYTEFMAGISQQEVEDFYNN</sequence>
<keyword evidence="2" id="KW-1185">Reference proteome</keyword>
<dbReference type="EMBL" id="FWXT01000001">
    <property type="protein sequence ID" value="SMC46084.1"/>
    <property type="molecule type" value="Genomic_DNA"/>
</dbReference>
<evidence type="ECO:0000313" key="2">
    <source>
        <dbReference type="Proteomes" id="UP000192756"/>
    </source>
</evidence>
<dbReference type="AlphaFoldDB" id="A0A1W1ZCC6"/>
<evidence type="ECO:0000313" key="1">
    <source>
        <dbReference type="EMBL" id="SMC46084.1"/>
    </source>
</evidence>
<organism evidence="1 2">
    <name type="scientific">Pedobacter africanus</name>
    <dbReference type="NCBI Taxonomy" id="151894"/>
    <lineage>
        <taxon>Bacteria</taxon>
        <taxon>Pseudomonadati</taxon>
        <taxon>Bacteroidota</taxon>
        <taxon>Sphingobacteriia</taxon>
        <taxon>Sphingobacteriales</taxon>
        <taxon>Sphingobacteriaceae</taxon>
        <taxon>Pedobacter</taxon>
    </lineage>
</organism>
<reference evidence="2" key="1">
    <citation type="submission" date="2017-04" db="EMBL/GenBank/DDBJ databases">
        <authorList>
            <person name="Varghese N."/>
            <person name="Submissions S."/>
        </authorList>
    </citation>
    <scope>NUCLEOTIDE SEQUENCE [LARGE SCALE GENOMIC DNA]</scope>
    <source>
        <strain evidence="2">DSM 12126</strain>
    </source>
</reference>
<accession>A0A1W1ZCC6</accession>
<proteinExistence type="predicted"/>
<name>A0A1W1ZCC6_9SPHI</name>
<dbReference type="Proteomes" id="UP000192756">
    <property type="component" value="Unassembled WGS sequence"/>
</dbReference>
<protein>
    <submittedName>
        <fullName evidence="1">Uncharacterized protein</fullName>
    </submittedName>
</protein>